<feature type="compositionally biased region" description="Polar residues" evidence="1">
    <location>
        <begin position="1"/>
        <end position="19"/>
    </location>
</feature>
<feature type="transmembrane region" description="Helical" evidence="2">
    <location>
        <begin position="421"/>
        <end position="442"/>
    </location>
</feature>
<feature type="region of interest" description="Disordered" evidence="1">
    <location>
        <begin position="1"/>
        <end position="29"/>
    </location>
</feature>
<feature type="transmembrane region" description="Helical" evidence="2">
    <location>
        <begin position="162"/>
        <end position="179"/>
    </location>
</feature>
<protein>
    <submittedName>
        <fullName evidence="3">DUF2339 domain-containing protein</fullName>
    </submittedName>
</protein>
<dbReference type="EMBL" id="JAKKOR010000002">
    <property type="protein sequence ID" value="MCF8587470.1"/>
    <property type="molecule type" value="Genomic_DNA"/>
</dbReference>
<feature type="transmembrane region" description="Helical" evidence="2">
    <location>
        <begin position="307"/>
        <end position="324"/>
    </location>
</feature>
<dbReference type="Proteomes" id="UP001200110">
    <property type="component" value="Unassembled WGS sequence"/>
</dbReference>
<evidence type="ECO:0000313" key="3">
    <source>
        <dbReference type="EMBL" id="MCF8587470.1"/>
    </source>
</evidence>
<dbReference type="InterPro" id="IPR019286">
    <property type="entry name" value="DUF2339_TM"/>
</dbReference>
<dbReference type="PANTHER" id="PTHR38434:SF1">
    <property type="entry name" value="BLL2549 PROTEIN"/>
    <property type="match status" value="1"/>
</dbReference>
<feature type="transmembrane region" description="Helical" evidence="2">
    <location>
        <begin position="514"/>
        <end position="533"/>
    </location>
</feature>
<evidence type="ECO:0000256" key="1">
    <source>
        <dbReference type="SAM" id="MobiDB-lite"/>
    </source>
</evidence>
<accession>A0ABS9IPK6</accession>
<feature type="transmembrane region" description="Helical" evidence="2">
    <location>
        <begin position="256"/>
        <end position="277"/>
    </location>
</feature>
<keyword evidence="2" id="KW-0812">Transmembrane</keyword>
<feature type="transmembrane region" description="Helical" evidence="2">
    <location>
        <begin position="389"/>
        <end position="409"/>
    </location>
</feature>
<dbReference type="RefSeq" id="WP_236996708.1">
    <property type="nucleotide sequence ID" value="NZ_JAKKOR010000002.1"/>
</dbReference>
<proteinExistence type="predicted"/>
<feature type="transmembrane region" description="Helical" evidence="2">
    <location>
        <begin position="233"/>
        <end position="250"/>
    </location>
</feature>
<keyword evidence="4" id="KW-1185">Reference proteome</keyword>
<organism evidence="3 4">
    <name type="scientific">Gordonia liuliyuniae</name>
    <dbReference type="NCBI Taxonomy" id="2911517"/>
    <lineage>
        <taxon>Bacteria</taxon>
        <taxon>Bacillati</taxon>
        <taxon>Actinomycetota</taxon>
        <taxon>Actinomycetes</taxon>
        <taxon>Mycobacteriales</taxon>
        <taxon>Gordoniaceae</taxon>
        <taxon>Gordonia</taxon>
    </lineage>
</organism>
<feature type="transmembrane region" description="Helical" evidence="2">
    <location>
        <begin position="132"/>
        <end position="156"/>
    </location>
</feature>
<keyword evidence="2" id="KW-0472">Membrane</keyword>
<feature type="transmembrane region" description="Helical" evidence="2">
    <location>
        <begin position="336"/>
        <end position="354"/>
    </location>
</feature>
<gene>
    <name evidence="3" type="ORF">L5G33_03185</name>
</gene>
<feature type="transmembrane region" description="Helical" evidence="2">
    <location>
        <begin position="75"/>
        <end position="99"/>
    </location>
</feature>
<evidence type="ECO:0000256" key="2">
    <source>
        <dbReference type="SAM" id="Phobius"/>
    </source>
</evidence>
<sequence>MNETPQHQPPAGSNPTPVNRLTAPLPPTYPASGQPFVQYQSNGYAPFPAPGPRASSPTFSQRVAKAAESGLIGKILAGVGVAITLSGIVMLLVLAAQAGLLRPEIRVAGGAVLTGLLAGLGVWIGRTPARRAGAVALVATGIAGLLFDVMAMSTIYHWLPDVAALAVAGLVAGVGLGISHRWHSQALTLMVSIPMLVLAPVVTDGVDEILVGFMLVYAAATVWIQVGRDWPAVFIVNTAAVMVPTLVLTQTSDQSWPTACLAFAGVVIAVGASILLIRSAKNSEIVAVTSALAAAPLMFAVYPLGTAATAVLAAGAVLYLVAAFSTTRLVGRETRIVWLVAANLHLLVATGYVLDADYRPSVLMIVGLLLAVAAPFAGDLALTIRILDTVFTGLGILVLTGDGALRQLVAADPLTSDGTHASLLVGGLMGLVATALITWSWVDAYPGAAHRVTVTGAMIGLWMATTVTLSAAHLLSTDADAAFRGGHAAATITWGTAAAAALLWARRLHGTDRAVVLTAGLAVMAAAIAKLFVFDLAALDGVFRVIAFIGVGLILLALGVSYAQKLSGSDTADAAPVA</sequence>
<feature type="transmembrane region" description="Helical" evidence="2">
    <location>
        <begin position="454"/>
        <end position="475"/>
    </location>
</feature>
<evidence type="ECO:0000313" key="4">
    <source>
        <dbReference type="Proteomes" id="UP001200110"/>
    </source>
</evidence>
<reference evidence="3 4" key="1">
    <citation type="submission" date="2022-01" db="EMBL/GenBank/DDBJ databases">
        <authorList>
            <person name="Huang Y."/>
        </authorList>
    </citation>
    <scope>NUCLEOTIDE SEQUENCE [LARGE SCALE GENOMIC DNA]</scope>
    <source>
        <strain evidence="3 4">HY366</strain>
    </source>
</reference>
<keyword evidence="2" id="KW-1133">Transmembrane helix</keyword>
<feature type="transmembrane region" description="Helical" evidence="2">
    <location>
        <begin position="487"/>
        <end position="505"/>
    </location>
</feature>
<name>A0ABS9IPK6_9ACTN</name>
<feature type="transmembrane region" description="Helical" evidence="2">
    <location>
        <begin position="209"/>
        <end position="226"/>
    </location>
</feature>
<feature type="transmembrane region" description="Helical" evidence="2">
    <location>
        <begin position="186"/>
        <end position="203"/>
    </location>
</feature>
<feature type="transmembrane region" description="Helical" evidence="2">
    <location>
        <begin position="105"/>
        <end position="125"/>
    </location>
</feature>
<dbReference type="Pfam" id="PF10101">
    <property type="entry name" value="DUF2339"/>
    <property type="match status" value="2"/>
</dbReference>
<dbReference type="PANTHER" id="PTHR38434">
    <property type="entry name" value="BLL2549 PROTEIN"/>
    <property type="match status" value="1"/>
</dbReference>
<comment type="caution">
    <text evidence="3">The sequence shown here is derived from an EMBL/GenBank/DDBJ whole genome shotgun (WGS) entry which is preliminary data.</text>
</comment>
<feature type="transmembrane region" description="Helical" evidence="2">
    <location>
        <begin position="545"/>
        <end position="563"/>
    </location>
</feature>
<feature type="transmembrane region" description="Helical" evidence="2">
    <location>
        <begin position="360"/>
        <end position="382"/>
    </location>
</feature>